<organism evidence="6 7">
    <name type="scientific">Ilyodon furcidens</name>
    <name type="common">goldbreast splitfin</name>
    <dbReference type="NCBI Taxonomy" id="33524"/>
    <lineage>
        <taxon>Eukaryota</taxon>
        <taxon>Metazoa</taxon>
        <taxon>Chordata</taxon>
        <taxon>Craniata</taxon>
        <taxon>Vertebrata</taxon>
        <taxon>Euteleostomi</taxon>
        <taxon>Actinopterygii</taxon>
        <taxon>Neopterygii</taxon>
        <taxon>Teleostei</taxon>
        <taxon>Neoteleostei</taxon>
        <taxon>Acanthomorphata</taxon>
        <taxon>Ovalentaria</taxon>
        <taxon>Atherinomorphae</taxon>
        <taxon>Cyprinodontiformes</taxon>
        <taxon>Goodeidae</taxon>
        <taxon>Ilyodon</taxon>
    </lineage>
</organism>
<dbReference type="PANTHER" id="PTHR10913">
    <property type="entry name" value="FOLLISTATIN-RELATED"/>
    <property type="match status" value="1"/>
</dbReference>
<comment type="caution">
    <text evidence="6">The sequence shown here is derived from an EMBL/GenBank/DDBJ whole genome shotgun (WGS) entry which is preliminary data.</text>
</comment>
<evidence type="ECO:0000313" key="6">
    <source>
        <dbReference type="EMBL" id="MEQ2255018.1"/>
    </source>
</evidence>
<keyword evidence="1" id="KW-0646">Protease inhibitor</keyword>
<gene>
    <name evidence="6" type="ORF">ILYODFUR_009519</name>
</gene>
<protein>
    <recommendedName>
        <fullName evidence="5">Kazal-like domain-containing protein</fullName>
    </recommendedName>
</protein>
<dbReference type="InterPro" id="IPR050653">
    <property type="entry name" value="Prot_Inhib_GrowthFact_Antg"/>
</dbReference>
<dbReference type="EMBL" id="JAHRIQ010104935">
    <property type="protein sequence ID" value="MEQ2255018.1"/>
    <property type="molecule type" value="Genomic_DNA"/>
</dbReference>
<keyword evidence="4" id="KW-0732">Signal</keyword>
<dbReference type="CDD" id="cd00104">
    <property type="entry name" value="KAZAL_FS"/>
    <property type="match status" value="1"/>
</dbReference>
<evidence type="ECO:0000313" key="7">
    <source>
        <dbReference type="Proteomes" id="UP001482620"/>
    </source>
</evidence>
<accession>A0ABV0VCK0</accession>
<dbReference type="Proteomes" id="UP001482620">
    <property type="component" value="Unassembled WGS sequence"/>
</dbReference>
<name>A0ABV0VCK0_9TELE</name>
<keyword evidence="7" id="KW-1185">Reference proteome</keyword>
<evidence type="ECO:0000256" key="4">
    <source>
        <dbReference type="SAM" id="SignalP"/>
    </source>
</evidence>
<dbReference type="InterPro" id="IPR002350">
    <property type="entry name" value="Kazal_dom"/>
</dbReference>
<proteinExistence type="predicted"/>
<feature type="signal peptide" evidence="4">
    <location>
        <begin position="1"/>
        <end position="17"/>
    </location>
</feature>
<evidence type="ECO:0000256" key="2">
    <source>
        <dbReference type="ARBA" id="ARBA00022900"/>
    </source>
</evidence>
<evidence type="ECO:0000256" key="3">
    <source>
        <dbReference type="ARBA" id="ARBA00023157"/>
    </source>
</evidence>
<evidence type="ECO:0000256" key="1">
    <source>
        <dbReference type="ARBA" id="ARBA00022690"/>
    </source>
</evidence>
<reference evidence="6 7" key="1">
    <citation type="submission" date="2021-06" db="EMBL/GenBank/DDBJ databases">
        <authorList>
            <person name="Palmer J.M."/>
        </authorList>
    </citation>
    <scope>NUCLEOTIDE SEQUENCE [LARGE SCALE GENOMIC DNA]</scope>
    <source>
        <strain evidence="7">if_2019</strain>
        <tissue evidence="6">Muscle</tissue>
    </source>
</reference>
<dbReference type="SUPFAM" id="SSF100895">
    <property type="entry name" value="Kazal-type serine protease inhibitors"/>
    <property type="match status" value="1"/>
</dbReference>
<dbReference type="SMART" id="SM00280">
    <property type="entry name" value="KAZAL"/>
    <property type="match status" value="1"/>
</dbReference>
<dbReference type="PROSITE" id="PS51465">
    <property type="entry name" value="KAZAL_2"/>
    <property type="match status" value="1"/>
</dbReference>
<keyword evidence="2" id="KW-0722">Serine protease inhibitor</keyword>
<dbReference type="PANTHER" id="PTHR10913:SF45">
    <property type="entry name" value="FOLLISTATIN, ISOFORM A-RELATED"/>
    <property type="match status" value="1"/>
</dbReference>
<dbReference type="Gene3D" id="3.30.60.30">
    <property type="match status" value="1"/>
</dbReference>
<keyword evidence="3" id="KW-1015">Disulfide bond</keyword>
<feature type="domain" description="Kazal-like" evidence="5">
    <location>
        <begin position="45"/>
        <end position="92"/>
    </location>
</feature>
<dbReference type="InterPro" id="IPR036058">
    <property type="entry name" value="Kazal_dom_sf"/>
</dbReference>
<evidence type="ECO:0000259" key="5">
    <source>
        <dbReference type="PROSITE" id="PS51465"/>
    </source>
</evidence>
<dbReference type="Pfam" id="PF07648">
    <property type="entry name" value="Kazal_2"/>
    <property type="match status" value="1"/>
</dbReference>
<feature type="chain" id="PRO_5045177867" description="Kazal-like domain-containing protein" evidence="4">
    <location>
        <begin position="18"/>
        <end position="201"/>
    </location>
</feature>
<sequence>MCCPLTLLCFLARLPSDLNIPSPCLTKTCEHGAMCVVKNNEAVCECTEACPQTSDPVCGSDGQSYRSPCEMRAVGCTLQKHIRIQHRGPCVGRGEAAAYLQQSMGGRQGTPWTGRQSMAGQHTMHTLIHTPKGNLERPINLTGMSLDCGRKPEYPERTQECTGRTCELHAERPRPGVEPRTYLLQGNSAPVQPPVKQVIFC</sequence>